<evidence type="ECO:0000256" key="1">
    <source>
        <dbReference type="PIRSR" id="PIRSR605502-1"/>
    </source>
</evidence>
<accession>A0A1E8CIX5</accession>
<dbReference type="SUPFAM" id="SSF101478">
    <property type="entry name" value="ADP-ribosylglycohydrolase"/>
    <property type="match status" value="2"/>
</dbReference>
<organism evidence="2 3">
    <name type="scientific">Pseudohongiella acticola</name>
    <dbReference type="NCBI Taxonomy" id="1524254"/>
    <lineage>
        <taxon>Bacteria</taxon>
        <taxon>Pseudomonadati</taxon>
        <taxon>Pseudomonadota</taxon>
        <taxon>Gammaproteobacteria</taxon>
        <taxon>Pseudomonadales</taxon>
        <taxon>Pseudohongiellaceae</taxon>
        <taxon>Pseudohongiella</taxon>
    </lineage>
</organism>
<dbReference type="InterPro" id="IPR036705">
    <property type="entry name" value="Ribosyl_crysJ1_sf"/>
</dbReference>
<feature type="binding site" evidence="1">
    <location>
        <position position="357"/>
    </location>
    <ligand>
        <name>Mg(2+)</name>
        <dbReference type="ChEBI" id="CHEBI:18420"/>
        <label>1</label>
    </ligand>
</feature>
<evidence type="ECO:0000313" key="3">
    <source>
        <dbReference type="Proteomes" id="UP000175669"/>
    </source>
</evidence>
<dbReference type="GO" id="GO:0046872">
    <property type="term" value="F:metal ion binding"/>
    <property type="evidence" value="ECO:0007669"/>
    <property type="project" value="UniProtKB-KW"/>
</dbReference>
<proteinExistence type="predicted"/>
<dbReference type="InterPro" id="IPR005502">
    <property type="entry name" value="Ribosyl_crysJ1"/>
</dbReference>
<dbReference type="RefSeq" id="WP_070116073.1">
    <property type="nucleotide sequence ID" value="NZ_MASR01000001.1"/>
</dbReference>
<reference evidence="3" key="1">
    <citation type="submission" date="2016-07" db="EMBL/GenBank/DDBJ databases">
        <authorList>
            <person name="Florea S."/>
            <person name="Webb J.S."/>
            <person name="Jaromczyk J."/>
            <person name="Schardl C.L."/>
        </authorList>
    </citation>
    <scope>NUCLEOTIDE SEQUENCE [LARGE SCALE GENOMIC DNA]</scope>
    <source>
        <strain evidence="3">KCTC 42131</strain>
    </source>
</reference>
<gene>
    <name evidence="2" type="ORF">PHACT_04290</name>
</gene>
<evidence type="ECO:0000313" key="2">
    <source>
        <dbReference type="EMBL" id="OFE12450.1"/>
    </source>
</evidence>
<sequence>MQDPIAQRIENALWGAFIGDALAMPVHWYYATEHIREHFPDGVDRYYPAPHPHPDAFMLGMKYQPDIRKSEASGRAYDILHQHARFYRTSYSDFGFNLDDREGEHGNATASVDERMHYHHGLKAGESTLGAGLLRVLMRSVSKRDGYSQDGFLDDFVEYMTHPRDNPDPYTEIYLRRWFEHYSQGVAPENCAEHQRRVWSIDSVGGLIRPLAVAMLNPDNRYLATGMALSHQQLTHRSEMVSSGLSFLVPALLRLLNGGAPRSIFQYLLAQLPAPAISGQKLFQIYRDNDGPDNIPADETWRLHMTFQGEPAALKSPDYFATACYIEQALPLMAALGCEHDGDLIKTLRANAEAGGDSVHRGLVLGMLLGAGSSDVPETWKTGLKDYHELAQEIQQFAGLAAQGNGHLRRY</sequence>
<dbReference type="EMBL" id="MASR01000001">
    <property type="protein sequence ID" value="OFE12450.1"/>
    <property type="molecule type" value="Genomic_DNA"/>
</dbReference>
<dbReference type="STRING" id="1524254.PHACT_04290"/>
<comment type="cofactor">
    <cofactor evidence="1">
        <name>Mg(2+)</name>
        <dbReference type="ChEBI" id="CHEBI:18420"/>
    </cofactor>
    <text evidence="1">Binds 2 magnesium ions per subunit.</text>
</comment>
<comment type="caution">
    <text evidence="2">The sequence shown here is derived from an EMBL/GenBank/DDBJ whole genome shotgun (WGS) entry which is preliminary data.</text>
</comment>
<dbReference type="Pfam" id="PF03747">
    <property type="entry name" value="ADP_ribosyl_GH"/>
    <property type="match status" value="1"/>
</dbReference>
<keyword evidence="1" id="KW-0460">Magnesium</keyword>
<evidence type="ECO:0008006" key="4">
    <source>
        <dbReference type="Google" id="ProtNLM"/>
    </source>
</evidence>
<dbReference type="Gene3D" id="1.10.4080.10">
    <property type="entry name" value="ADP-ribosylation/Crystallin J1"/>
    <property type="match status" value="1"/>
</dbReference>
<protein>
    <recommendedName>
        <fullName evidence="4">ADP-ribosylglycohydrolase</fullName>
    </recommendedName>
</protein>
<name>A0A1E8CIX5_9GAMM</name>
<dbReference type="Proteomes" id="UP000175669">
    <property type="component" value="Unassembled WGS sequence"/>
</dbReference>
<dbReference type="InterPro" id="IPR050792">
    <property type="entry name" value="ADP-ribosylglycohydrolase"/>
</dbReference>
<dbReference type="PANTHER" id="PTHR16222:SF34">
    <property type="entry name" value="ADP-RIBOSYLGLYCOHYDROLASE"/>
    <property type="match status" value="1"/>
</dbReference>
<dbReference type="AlphaFoldDB" id="A0A1E8CIX5"/>
<keyword evidence="1" id="KW-0479">Metal-binding</keyword>
<keyword evidence="3" id="KW-1185">Reference proteome</keyword>
<dbReference type="PANTHER" id="PTHR16222">
    <property type="entry name" value="ADP-RIBOSYLGLYCOHYDROLASE"/>
    <property type="match status" value="1"/>
</dbReference>